<keyword evidence="10" id="KW-0645">Protease</keyword>
<comment type="pathway">
    <text evidence="2">Cell wall biogenesis; peptidoglycan biosynthesis.</text>
</comment>
<keyword evidence="19 28" id="KW-0472">Membrane</keyword>
<dbReference type="InterPro" id="IPR001264">
    <property type="entry name" value="Glyco_trans_51"/>
</dbReference>
<evidence type="ECO:0000256" key="11">
    <source>
        <dbReference type="ARBA" id="ARBA00022676"/>
    </source>
</evidence>
<evidence type="ECO:0000256" key="19">
    <source>
        <dbReference type="ARBA" id="ARBA00023136"/>
    </source>
</evidence>
<evidence type="ECO:0000313" key="32">
    <source>
        <dbReference type="EMBL" id="BEQ15832.1"/>
    </source>
</evidence>
<dbReference type="GO" id="GO:0071555">
    <property type="term" value="P:cell wall organization"/>
    <property type="evidence" value="ECO:0007669"/>
    <property type="project" value="UniProtKB-KW"/>
</dbReference>
<feature type="compositionally biased region" description="Low complexity" evidence="27">
    <location>
        <begin position="785"/>
        <end position="796"/>
    </location>
</feature>
<dbReference type="GO" id="GO:0006508">
    <property type="term" value="P:proteolysis"/>
    <property type="evidence" value="ECO:0007669"/>
    <property type="project" value="UniProtKB-KW"/>
</dbReference>
<evidence type="ECO:0000256" key="20">
    <source>
        <dbReference type="ARBA" id="ARBA00023251"/>
    </source>
</evidence>
<dbReference type="NCBIfam" id="TIGR02074">
    <property type="entry name" value="PBP_1a_fam"/>
    <property type="match status" value="1"/>
</dbReference>
<proteinExistence type="inferred from homology"/>
<evidence type="ECO:0000259" key="29">
    <source>
        <dbReference type="Pfam" id="PF00905"/>
    </source>
</evidence>
<keyword evidence="22" id="KW-0961">Cell wall biogenesis/degradation</keyword>
<evidence type="ECO:0000256" key="1">
    <source>
        <dbReference type="ARBA" id="ARBA00004249"/>
    </source>
</evidence>
<comment type="pathway">
    <text evidence="26">Glycan biosynthesis.</text>
</comment>
<evidence type="ECO:0000256" key="2">
    <source>
        <dbReference type="ARBA" id="ARBA00004752"/>
    </source>
</evidence>
<sequence length="808" mass="88102">MGWLGRILIWGAGLTLVLAILAAGAAVVGWFYITDNLPRVESLTDYRPPTVTRVIAADGSLMAQYYHQRRFLVPINQVPRQVILAFVAAEDGNFFKHQGIDLLGILRAAIANIQAGRVVQGASTISQQVAQALLHTPAKVWVAKLKEMVFAWKMEKTLSKEEILYIYLNEIYLGHGAYGVEAAARTYFGKPANELDIAEAALLAGLVQAPSRYSPLRHPRRARTRQVYVIGRMAEEGFITKEQARAAMDQPMDVELHSPRTVMAPYYEEAVRQWLEERYGSKLLYEGGLTVHTACDPAMTAAAKAAIAAGLAELTHRQGYFGPLKRLSPEALAQARSRPVGPGEVAPGARQEAVVTAVDRGKQRAELRLGAARGYIGFDQVKWAHPPVKDLSAPTPRVKSIEEVFAPGDVVLVRPEKYSANTQSWSLELVQEPVSQAALLALENHTGRVRVMIGGSNFDKSQYNRALQARRQPGSAFKPLIYAAALDHPTKVYTASTQILDAPITYDDPVKPGEKWRPKNYSSRFYGPTTVRQALAHSRNVVTVKLLSELGISYVINYARRLGITSELYPNLSLALGTSGLSLLELTLAYGVFDDQGILMDPVFVERVNDRNGVEIYQSAPQKRQVISPATAYLVTHLLQGVIQEGTGRSMLVLKRPLAGKTGTTNDLRDAWFMGYSPQLICGVWVGQDDNSPLGKRETGARAAGPIWREFMGQALKDQPAEDFPVPEGVVFARVDRNTGVPIAAGGKGGFFESFKQGREPAPGEDSGGGQSEKPQDFLQSESFGAAPVAPAVPGATQRPQALPAPGH</sequence>
<feature type="domain" description="Glycosyl transferase family 51" evidence="30">
    <location>
        <begin position="59"/>
        <end position="233"/>
    </location>
</feature>
<keyword evidence="17" id="KW-0573">Peptidoglycan synthesis</keyword>
<dbReference type="Pfam" id="PF00905">
    <property type="entry name" value="Transpeptidase"/>
    <property type="match status" value="1"/>
</dbReference>
<dbReference type="InterPro" id="IPR031376">
    <property type="entry name" value="PCB_OB"/>
</dbReference>
<dbReference type="GO" id="GO:0009252">
    <property type="term" value="P:peptidoglycan biosynthetic process"/>
    <property type="evidence" value="ECO:0007669"/>
    <property type="project" value="UniProtKB-KW"/>
</dbReference>
<evidence type="ECO:0000256" key="7">
    <source>
        <dbReference type="ARBA" id="ARBA00022475"/>
    </source>
</evidence>
<keyword evidence="16" id="KW-0735">Signal-anchor</keyword>
<keyword evidence="20" id="KW-0046">Antibiotic resistance</keyword>
<dbReference type="EC" id="3.4.16.4" evidence="5"/>
<dbReference type="InterPro" id="IPR023346">
    <property type="entry name" value="Lysozyme-like_dom_sf"/>
</dbReference>
<feature type="domain" description="Penicillin-binding protein transpeptidase" evidence="29">
    <location>
        <begin position="439"/>
        <end position="712"/>
    </location>
</feature>
<evidence type="ECO:0000259" key="30">
    <source>
        <dbReference type="Pfam" id="PF00912"/>
    </source>
</evidence>
<dbReference type="GO" id="GO:0030288">
    <property type="term" value="C:outer membrane-bounded periplasmic space"/>
    <property type="evidence" value="ECO:0007669"/>
    <property type="project" value="TreeGrafter"/>
</dbReference>
<gene>
    <name evidence="32" type="ORF">FAK_28980</name>
</gene>
<evidence type="ECO:0000256" key="15">
    <source>
        <dbReference type="ARBA" id="ARBA00022960"/>
    </source>
</evidence>
<keyword evidence="7" id="KW-1003">Cell membrane</keyword>
<dbReference type="GO" id="GO:0008955">
    <property type="term" value="F:peptidoglycan glycosyltransferase activity"/>
    <property type="evidence" value="ECO:0007669"/>
    <property type="project" value="UniProtKB-EC"/>
</dbReference>
<comment type="similarity">
    <text evidence="4">In the N-terminal section; belongs to the glycosyltransferase 51 family.</text>
</comment>
<feature type="region of interest" description="Disordered" evidence="27">
    <location>
        <begin position="746"/>
        <end position="808"/>
    </location>
</feature>
<dbReference type="GO" id="GO:0008658">
    <property type="term" value="F:penicillin binding"/>
    <property type="evidence" value="ECO:0007669"/>
    <property type="project" value="InterPro"/>
</dbReference>
<evidence type="ECO:0000256" key="18">
    <source>
        <dbReference type="ARBA" id="ARBA00022989"/>
    </source>
</evidence>
<dbReference type="Pfam" id="PF00912">
    <property type="entry name" value="Transgly"/>
    <property type="match status" value="1"/>
</dbReference>
<evidence type="ECO:0000256" key="13">
    <source>
        <dbReference type="ARBA" id="ARBA00022692"/>
    </source>
</evidence>
<dbReference type="Gene3D" id="3.40.710.10">
    <property type="entry name" value="DD-peptidase/beta-lactamase superfamily"/>
    <property type="match status" value="2"/>
</dbReference>
<protein>
    <recommendedName>
        <fullName evidence="6">Penicillin-binding protein 1A</fullName>
        <ecNumber evidence="24">2.4.99.28</ecNumber>
        <ecNumber evidence="5">3.4.16.4</ecNumber>
    </recommendedName>
</protein>
<evidence type="ECO:0000256" key="10">
    <source>
        <dbReference type="ARBA" id="ARBA00022670"/>
    </source>
</evidence>
<dbReference type="KEGG" id="dmp:FAK_28980"/>
<keyword evidence="8" id="KW-0997">Cell inner membrane</keyword>
<accession>A0AAU9EH71</accession>
<dbReference type="SUPFAM" id="SSF56601">
    <property type="entry name" value="beta-lactamase/transpeptidase-like"/>
    <property type="match status" value="1"/>
</dbReference>
<evidence type="ECO:0000256" key="22">
    <source>
        <dbReference type="ARBA" id="ARBA00023316"/>
    </source>
</evidence>
<evidence type="ECO:0000256" key="17">
    <source>
        <dbReference type="ARBA" id="ARBA00022984"/>
    </source>
</evidence>
<dbReference type="InterPro" id="IPR001460">
    <property type="entry name" value="PCN-bd_Tpept"/>
</dbReference>
<comment type="similarity">
    <text evidence="3">In the C-terminal section; belongs to the transpeptidase family.</text>
</comment>
<keyword evidence="9" id="KW-0121">Carboxypeptidase</keyword>
<keyword evidence="13 28" id="KW-0812">Transmembrane</keyword>
<evidence type="ECO:0000256" key="4">
    <source>
        <dbReference type="ARBA" id="ARBA00007739"/>
    </source>
</evidence>
<dbReference type="Pfam" id="PF17092">
    <property type="entry name" value="PCB_OB"/>
    <property type="match status" value="1"/>
</dbReference>
<evidence type="ECO:0000256" key="8">
    <source>
        <dbReference type="ARBA" id="ARBA00022519"/>
    </source>
</evidence>
<evidence type="ECO:0000256" key="14">
    <source>
        <dbReference type="ARBA" id="ARBA00022801"/>
    </source>
</evidence>
<comment type="subcellular location">
    <subcellularLocation>
        <location evidence="1">Cell inner membrane</location>
        <topology evidence="1">Single-pass type II membrane protein</topology>
    </subcellularLocation>
</comment>
<evidence type="ECO:0000256" key="28">
    <source>
        <dbReference type="SAM" id="Phobius"/>
    </source>
</evidence>
<dbReference type="Proteomes" id="UP001366166">
    <property type="component" value="Chromosome"/>
</dbReference>
<dbReference type="GO" id="GO:0005886">
    <property type="term" value="C:plasma membrane"/>
    <property type="evidence" value="ECO:0007669"/>
    <property type="project" value="UniProtKB-SubCell"/>
</dbReference>
<evidence type="ECO:0000256" key="5">
    <source>
        <dbReference type="ARBA" id="ARBA00012448"/>
    </source>
</evidence>
<keyword evidence="11" id="KW-0328">Glycosyltransferase</keyword>
<dbReference type="FunFam" id="1.10.3810.10:FF:000003">
    <property type="entry name" value="Penicillin-binding protein 1a"/>
    <property type="match status" value="1"/>
</dbReference>
<evidence type="ECO:0000256" key="3">
    <source>
        <dbReference type="ARBA" id="ARBA00007090"/>
    </source>
</evidence>
<evidence type="ECO:0000256" key="24">
    <source>
        <dbReference type="ARBA" id="ARBA00044770"/>
    </source>
</evidence>
<evidence type="ECO:0000313" key="33">
    <source>
        <dbReference type="Proteomes" id="UP001366166"/>
    </source>
</evidence>
<evidence type="ECO:0000256" key="27">
    <source>
        <dbReference type="SAM" id="MobiDB-lite"/>
    </source>
</evidence>
<reference evidence="33" key="1">
    <citation type="journal article" date="2023" name="Arch. Microbiol.">
        <title>Desulfoferula mesophilus gen. nov. sp. nov., a mesophilic sulfate-reducing bacterium isolated from a brackish lake sediment.</title>
        <authorList>
            <person name="Watanabe T."/>
            <person name="Yabe T."/>
            <person name="Tsuji J.M."/>
            <person name="Fukui M."/>
        </authorList>
    </citation>
    <scope>NUCLEOTIDE SEQUENCE [LARGE SCALE GENOMIC DNA]</scope>
    <source>
        <strain evidence="33">12FAK</strain>
    </source>
</reference>
<evidence type="ECO:0000256" key="12">
    <source>
        <dbReference type="ARBA" id="ARBA00022679"/>
    </source>
</evidence>
<keyword evidence="14" id="KW-0378">Hydrolase</keyword>
<feature type="transmembrane region" description="Helical" evidence="28">
    <location>
        <begin position="7"/>
        <end position="33"/>
    </location>
</feature>
<dbReference type="PANTHER" id="PTHR32282:SF27">
    <property type="entry name" value="PENICILLIN-BINDING PROTEIN 1A"/>
    <property type="match status" value="1"/>
</dbReference>
<keyword evidence="18 28" id="KW-1133">Transmembrane helix</keyword>
<keyword evidence="12" id="KW-0808">Transferase</keyword>
<dbReference type="Gene3D" id="1.10.3810.10">
    <property type="entry name" value="Biosynthetic peptidoglycan transglycosylase-like"/>
    <property type="match status" value="1"/>
</dbReference>
<dbReference type="InterPro" id="IPR012338">
    <property type="entry name" value="Beta-lactam/transpept-like"/>
</dbReference>
<feature type="domain" description="Penicillin-binding protein OB-like" evidence="31">
    <location>
        <begin position="320"/>
        <end position="433"/>
    </location>
</feature>
<dbReference type="GO" id="GO:0009002">
    <property type="term" value="F:serine-type D-Ala-D-Ala carboxypeptidase activity"/>
    <property type="evidence" value="ECO:0007669"/>
    <property type="project" value="UniProtKB-EC"/>
</dbReference>
<evidence type="ECO:0000256" key="9">
    <source>
        <dbReference type="ARBA" id="ARBA00022645"/>
    </source>
</evidence>
<dbReference type="AlphaFoldDB" id="A0AAU9EH71"/>
<evidence type="ECO:0000256" key="23">
    <source>
        <dbReference type="ARBA" id="ARBA00034000"/>
    </source>
</evidence>
<keyword evidence="15" id="KW-0133">Cell shape</keyword>
<dbReference type="EC" id="2.4.99.28" evidence="24"/>
<dbReference type="InterPro" id="IPR050396">
    <property type="entry name" value="Glycosyltr_51/Transpeptidase"/>
</dbReference>
<comment type="catalytic activity">
    <reaction evidence="23">
        <text>Preferential cleavage: (Ac)2-L-Lys-D-Ala-|-D-Ala. Also transpeptidation of peptidyl-alanyl moieties that are N-acyl substituents of D-alanine.</text>
        <dbReference type="EC" id="3.4.16.4"/>
    </reaction>
</comment>
<evidence type="ECO:0000256" key="25">
    <source>
        <dbReference type="ARBA" id="ARBA00049902"/>
    </source>
</evidence>
<evidence type="ECO:0000256" key="26">
    <source>
        <dbReference type="ARBA" id="ARBA00060592"/>
    </source>
</evidence>
<dbReference type="SUPFAM" id="SSF53955">
    <property type="entry name" value="Lysozyme-like"/>
    <property type="match status" value="1"/>
</dbReference>
<name>A0AAU9EH71_9BACT</name>
<evidence type="ECO:0000259" key="31">
    <source>
        <dbReference type="Pfam" id="PF17092"/>
    </source>
</evidence>
<evidence type="ECO:0000256" key="6">
    <source>
        <dbReference type="ARBA" id="ARBA00018638"/>
    </source>
</evidence>
<dbReference type="GO" id="GO:0008360">
    <property type="term" value="P:regulation of cell shape"/>
    <property type="evidence" value="ECO:0007669"/>
    <property type="project" value="UniProtKB-KW"/>
</dbReference>
<dbReference type="InterPro" id="IPR036950">
    <property type="entry name" value="PBP_transglycosylase"/>
</dbReference>
<dbReference type="PANTHER" id="PTHR32282">
    <property type="entry name" value="BINDING PROTEIN TRANSPEPTIDASE, PUTATIVE-RELATED"/>
    <property type="match status" value="1"/>
</dbReference>
<keyword evidence="33" id="KW-1185">Reference proteome</keyword>
<evidence type="ECO:0000256" key="21">
    <source>
        <dbReference type="ARBA" id="ARBA00023268"/>
    </source>
</evidence>
<evidence type="ECO:0000256" key="16">
    <source>
        <dbReference type="ARBA" id="ARBA00022968"/>
    </source>
</evidence>
<organism evidence="32 33">
    <name type="scientific">Desulfoferula mesophila</name>
    <dbReference type="NCBI Taxonomy" id="3058419"/>
    <lineage>
        <taxon>Bacteria</taxon>
        <taxon>Pseudomonadati</taxon>
        <taxon>Thermodesulfobacteriota</taxon>
        <taxon>Desulfarculia</taxon>
        <taxon>Desulfarculales</taxon>
        <taxon>Desulfarculaceae</taxon>
        <taxon>Desulfoferula</taxon>
    </lineage>
</organism>
<keyword evidence="21" id="KW-0511">Multifunctional enzyme</keyword>
<comment type="catalytic activity">
    <reaction evidence="25">
        <text>[GlcNAc-(1-&gt;4)-Mur2Ac(oyl-L-Ala-gamma-D-Glu-L-Lys-D-Ala-D-Ala)](n)-di-trans,octa-cis-undecaprenyl diphosphate + beta-D-GlcNAc-(1-&gt;4)-Mur2Ac(oyl-L-Ala-gamma-D-Glu-L-Lys-D-Ala-D-Ala)-di-trans,octa-cis-undecaprenyl diphosphate = [GlcNAc-(1-&gt;4)-Mur2Ac(oyl-L-Ala-gamma-D-Glu-L-Lys-D-Ala-D-Ala)](n+1)-di-trans,octa-cis-undecaprenyl diphosphate + di-trans,octa-cis-undecaprenyl diphosphate + H(+)</text>
        <dbReference type="Rhea" id="RHEA:23708"/>
        <dbReference type="Rhea" id="RHEA-COMP:9602"/>
        <dbReference type="Rhea" id="RHEA-COMP:9603"/>
        <dbReference type="ChEBI" id="CHEBI:15378"/>
        <dbReference type="ChEBI" id="CHEBI:58405"/>
        <dbReference type="ChEBI" id="CHEBI:60033"/>
        <dbReference type="ChEBI" id="CHEBI:78435"/>
        <dbReference type="EC" id="2.4.99.28"/>
    </reaction>
</comment>
<dbReference type="EMBL" id="AP028679">
    <property type="protein sequence ID" value="BEQ15832.1"/>
    <property type="molecule type" value="Genomic_DNA"/>
</dbReference>
<dbReference type="GO" id="GO:0046677">
    <property type="term" value="P:response to antibiotic"/>
    <property type="evidence" value="ECO:0007669"/>
    <property type="project" value="UniProtKB-KW"/>
</dbReference>